<evidence type="ECO:0000256" key="3">
    <source>
        <dbReference type="ARBA" id="ARBA00022664"/>
    </source>
</evidence>
<keyword evidence="4 7" id="KW-0747">Spliceosome</keyword>
<proteinExistence type="inferred from homology"/>
<reference evidence="10" key="1">
    <citation type="journal article" date="2007" name="Science">
        <title>Draft genome of the filarial nematode parasite Brugia malayi.</title>
        <authorList>
            <person name="Ghedin E."/>
            <person name="Wang S."/>
            <person name="Spiro D."/>
            <person name="Caler E."/>
            <person name="Zhao Q."/>
            <person name="Crabtree J."/>
            <person name="Allen J.E."/>
            <person name="Delcher A.L."/>
            <person name="Guiliano D.B."/>
            <person name="Miranda-Saavedra D."/>
            <person name="Angiuoli S.V."/>
            <person name="Creasy T."/>
            <person name="Amedeo P."/>
            <person name="Haas B."/>
            <person name="El-Sayed N.M."/>
            <person name="Wortman J.R."/>
            <person name="Feldblyum T."/>
            <person name="Tallon L."/>
            <person name="Schatz M."/>
            <person name="Shumway M."/>
            <person name="Koo H."/>
            <person name="Salzberg S.L."/>
            <person name="Schobel S."/>
            <person name="Pertea M."/>
            <person name="Pop M."/>
            <person name="White O."/>
            <person name="Barton G.J."/>
            <person name="Carlow C.K."/>
            <person name="Crawford M.J."/>
            <person name="Daub J."/>
            <person name="Dimmic M.W."/>
            <person name="Estes C.F."/>
            <person name="Foster J.M."/>
            <person name="Ganatra M."/>
            <person name="Gregory W.F."/>
            <person name="Johnson N.M."/>
            <person name="Jin J."/>
            <person name="Komuniecki R."/>
            <person name="Korf I."/>
            <person name="Kumar S."/>
            <person name="Laney S."/>
            <person name="Li B.W."/>
            <person name="Li W."/>
            <person name="Lindblom T.H."/>
            <person name="Lustigman S."/>
            <person name="Ma D."/>
            <person name="Maina C.V."/>
            <person name="Martin D.M."/>
            <person name="McCarter J.P."/>
            <person name="McReynolds L."/>
            <person name="Mitreva M."/>
            <person name="Nutman T.B."/>
            <person name="Parkinson J."/>
            <person name="Peregrin-Alvarez J.M."/>
            <person name="Poole C."/>
            <person name="Ren Q."/>
            <person name="Saunders L."/>
            <person name="Sluder A.E."/>
            <person name="Smith K."/>
            <person name="Stanke M."/>
            <person name="Unnasch T.R."/>
            <person name="Ware J."/>
            <person name="Wei A.D."/>
            <person name="Weil G."/>
            <person name="Williams D.J."/>
            <person name="Zhang Y."/>
            <person name="Williams S.A."/>
            <person name="Fraser-Liggett C."/>
            <person name="Slatko B."/>
            <person name="Blaxter M.L."/>
            <person name="Scott A.L."/>
        </authorList>
    </citation>
    <scope>NUCLEOTIDE SEQUENCE</scope>
    <source>
        <strain evidence="10">FR3</strain>
    </source>
</reference>
<evidence type="ECO:0000313" key="11">
    <source>
        <dbReference type="WBParaSite" id="Bm8282.1"/>
    </source>
</evidence>
<accession>A0A4E9G069</accession>
<keyword evidence="8" id="KW-1133">Transmembrane helix</keyword>
<organism evidence="9">
    <name type="scientific">Brugia malayi</name>
    <name type="common">Filarial nematode worm</name>
    <dbReference type="NCBI Taxonomy" id="6279"/>
    <lineage>
        <taxon>Eukaryota</taxon>
        <taxon>Metazoa</taxon>
        <taxon>Ecdysozoa</taxon>
        <taxon>Nematoda</taxon>
        <taxon>Chromadorea</taxon>
        <taxon>Rhabditida</taxon>
        <taxon>Spirurina</taxon>
        <taxon>Spiruromorpha</taxon>
        <taxon>Filarioidea</taxon>
        <taxon>Onchocercidae</taxon>
        <taxon>Brugia</taxon>
    </lineage>
</organism>
<evidence type="ECO:0000313" key="9">
    <source>
        <dbReference type="EMBL" id="VIP00063.1"/>
    </source>
</evidence>
<dbReference type="Gene3D" id="2.60.120.650">
    <property type="entry name" value="Cupin"/>
    <property type="match status" value="1"/>
</dbReference>
<comment type="function">
    <text evidence="7">Required for pre-mRNA splicing.</text>
</comment>
<keyword evidence="3 7" id="KW-0507">mRNA processing</keyword>
<dbReference type="RefSeq" id="XP_042938791.1">
    <property type="nucleotide sequence ID" value="XM_043082857.1"/>
</dbReference>
<evidence type="ECO:0000313" key="10">
    <source>
        <dbReference type="Proteomes" id="UP000006672"/>
    </source>
</evidence>
<feature type="transmembrane region" description="Helical" evidence="8">
    <location>
        <begin position="69"/>
        <end position="93"/>
    </location>
</feature>
<protein>
    <recommendedName>
        <fullName evidence="7">Pre-mRNA-splicing factor 38</fullName>
    </recommendedName>
</protein>
<dbReference type="EMBL" id="CAAKNF010000010">
    <property type="protein sequence ID" value="VIP00063.1"/>
    <property type="molecule type" value="Genomic_DNA"/>
</dbReference>
<comment type="similarity">
    <text evidence="2 7">Belongs to the PRP38 family.</text>
</comment>
<dbReference type="PANTHER" id="PTHR23142">
    <property type="entry name" value="PRE-MRNA-SPLICING FACTOR 38A-RELATED"/>
    <property type="match status" value="1"/>
</dbReference>
<comment type="subcellular location">
    <subcellularLocation>
        <location evidence="1 7">Nucleus</location>
    </subcellularLocation>
</comment>
<accession>A0A8L7TIG0</accession>
<evidence type="ECO:0000256" key="8">
    <source>
        <dbReference type="SAM" id="Phobius"/>
    </source>
</evidence>
<dbReference type="AlphaFoldDB" id="A0A4E9G069"/>
<evidence type="ECO:0000256" key="2">
    <source>
        <dbReference type="ARBA" id="ARBA00006164"/>
    </source>
</evidence>
<evidence type="ECO:0000256" key="5">
    <source>
        <dbReference type="ARBA" id="ARBA00023187"/>
    </source>
</evidence>
<evidence type="ECO:0000256" key="6">
    <source>
        <dbReference type="ARBA" id="ARBA00023242"/>
    </source>
</evidence>
<dbReference type="OrthoDB" id="3881at2759"/>
<dbReference type="GO" id="GO:0005681">
    <property type="term" value="C:spliceosomal complex"/>
    <property type="evidence" value="ECO:0007669"/>
    <property type="project" value="UniProtKB-KW"/>
</dbReference>
<sequence>MSQFGVGTGSTNVMYEGDLTDNSIPDMQNITKKNDILPLWGNTQTMNLNALERGTRKTQGITACAAGSVAFLLFLVRGVGAGGVVSTAFCLLYKLFTIRLSRKQLVSMINNSDSPYIRGADQEKNVAQCFLLMSKSIQTSENELWDIAYVDVLSNDVLFSTSNEVTYIAFDGADCKYTPGDCFDPAVMTRIKLSCHSSATSFDQIPELLDDIIILDYCSFGDSVDINIWIGPSENVSSQYFDPKNNIFAK</sequence>
<dbReference type="KEGG" id="bmy:BM_BM8282"/>
<gene>
    <name evidence="9" type="primary">Bm8282</name>
    <name evidence="9" type="ORF">BM_BM8282</name>
</gene>
<name>A0A4E9G069_BRUMA</name>
<evidence type="ECO:0000256" key="1">
    <source>
        <dbReference type="ARBA" id="ARBA00004123"/>
    </source>
</evidence>
<keyword evidence="6 7" id="KW-0539">Nucleus</keyword>
<dbReference type="WBParaSite" id="Bm8282.1">
    <property type="protein sequence ID" value="Bm8282.1"/>
    <property type="gene ID" value="WBGene00228543"/>
</dbReference>
<dbReference type="GO" id="GO:0000398">
    <property type="term" value="P:mRNA splicing, via spliceosome"/>
    <property type="evidence" value="ECO:0007669"/>
    <property type="project" value="UniProtKB-UniRule"/>
</dbReference>
<dbReference type="InterPro" id="IPR005037">
    <property type="entry name" value="PRP38"/>
</dbReference>
<dbReference type="Proteomes" id="UP000006672">
    <property type="component" value="Unassembled WGS sequence"/>
</dbReference>
<reference evidence="11" key="3">
    <citation type="submission" date="2022-04" db="UniProtKB">
        <authorList>
            <consortium name="WormBaseParasite"/>
        </authorList>
    </citation>
    <scope>IDENTIFICATION</scope>
</reference>
<keyword evidence="8" id="KW-0472">Membrane</keyword>
<dbReference type="CTD" id="6095235"/>
<keyword evidence="8" id="KW-0812">Transmembrane</keyword>
<dbReference type="GeneID" id="6095235"/>
<evidence type="ECO:0000256" key="4">
    <source>
        <dbReference type="ARBA" id="ARBA00022728"/>
    </source>
</evidence>
<reference evidence="9" key="2">
    <citation type="submission" date="2019-04" db="EMBL/GenBank/DDBJ databases">
        <authorList>
            <person name="Howe K."/>
            <person name="Paulini M."/>
            <person name="Williams G."/>
        </authorList>
    </citation>
    <scope>NUCLEOTIDE SEQUENCE [LARGE SCALE GENOMIC DNA]</scope>
    <source>
        <strain evidence="9">FR3</strain>
    </source>
</reference>
<keyword evidence="5 7" id="KW-0508">mRNA splicing</keyword>
<dbReference type="Pfam" id="PF03371">
    <property type="entry name" value="PRP38"/>
    <property type="match status" value="1"/>
</dbReference>
<keyword evidence="10" id="KW-1185">Reference proteome</keyword>
<evidence type="ECO:0000256" key="7">
    <source>
        <dbReference type="RuleBase" id="RU367025"/>
    </source>
</evidence>